<keyword evidence="3" id="KW-1185">Reference proteome</keyword>
<sequence length="449" mass="49664">MNDLNNRLSSFEVTRRQQPRRVDGGGKGKGKGGSTATADATKATRTISWKENDMVVMHSHDDNGSGGSGGINNDNNNKPPPIGRIKFSCLPTLPPPEHNGGKNYAVAHTSSVAPRSQQSAEDAESDKNIGNGDDQSSSSTSTSTSTASEGGIVAFSGWARVFFQARHHRSATLLTPFGGMTPWSQDTYLYISIIHYTTDNEDGLRVTSMKKRNANELHICAAAISYLDPIPGSHSGAALFLRNDDRKLRKYIFRFEFVNKCVHQSPARYANFIRSGRVAKKSMSRYRGAGSKLVNKLTSAARKGGPLDAMNDTTKREKEAYEAHLSALDELLRESSELADRFVEVVNDLNEKEEEEENYWREMMKGGGGGEAKKRTKPPPPYWGSGFNIKQTGNNEEDEKEESDSDYSGDEDEDDILNYDDDNDDETLFDRVQVSTEQTLEALFNHIVK</sequence>
<feature type="compositionally biased region" description="Low complexity" evidence="1">
    <location>
        <begin position="136"/>
        <end position="148"/>
    </location>
</feature>
<feature type="compositionally biased region" description="Basic and acidic residues" evidence="1">
    <location>
        <begin position="48"/>
        <end position="63"/>
    </location>
</feature>
<comment type="caution">
    <text evidence="2">The sequence shown here is derived from an EMBL/GenBank/DDBJ whole genome shotgun (WGS) entry which is preliminary data.</text>
</comment>
<gene>
    <name evidence="2" type="ORF">ACHAWU_007087</name>
</gene>
<proteinExistence type="predicted"/>
<evidence type="ECO:0000313" key="2">
    <source>
        <dbReference type="EMBL" id="KAL3769881.1"/>
    </source>
</evidence>
<dbReference type="AlphaFoldDB" id="A0ABD3N6I9"/>
<feature type="compositionally biased region" description="Low complexity" evidence="1">
    <location>
        <begin position="34"/>
        <end position="44"/>
    </location>
</feature>
<evidence type="ECO:0000256" key="1">
    <source>
        <dbReference type="SAM" id="MobiDB-lite"/>
    </source>
</evidence>
<dbReference type="Proteomes" id="UP001530293">
    <property type="component" value="Unassembled WGS sequence"/>
</dbReference>
<dbReference type="EMBL" id="JALLBG020000049">
    <property type="protein sequence ID" value="KAL3769881.1"/>
    <property type="molecule type" value="Genomic_DNA"/>
</dbReference>
<evidence type="ECO:0000313" key="3">
    <source>
        <dbReference type="Proteomes" id="UP001530293"/>
    </source>
</evidence>
<feature type="compositionally biased region" description="Polar residues" evidence="1">
    <location>
        <begin position="1"/>
        <end position="12"/>
    </location>
</feature>
<feature type="compositionally biased region" description="Acidic residues" evidence="1">
    <location>
        <begin position="395"/>
        <end position="426"/>
    </location>
</feature>
<feature type="compositionally biased region" description="Polar residues" evidence="1">
    <location>
        <begin position="108"/>
        <end position="120"/>
    </location>
</feature>
<accession>A0ABD3N6I9</accession>
<organism evidence="2 3">
    <name type="scientific">Discostella pseudostelligera</name>
    <dbReference type="NCBI Taxonomy" id="259834"/>
    <lineage>
        <taxon>Eukaryota</taxon>
        <taxon>Sar</taxon>
        <taxon>Stramenopiles</taxon>
        <taxon>Ochrophyta</taxon>
        <taxon>Bacillariophyta</taxon>
        <taxon>Coscinodiscophyceae</taxon>
        <taxon>Thalassiosirophycidae</taxon>
        <taxon>Stephanodiscales</taxon>
        <taxon>Stephanodiscaceae</taxon>
        <taxon>Discostella</taxon>
    </lineage>
</organism>
<feature type="region of interest" description="Disordered" evidence="1">
    <location>
        <begin position="1"/>
        <end position="148"/>
    </location>
</feature>
<name>A0ABD3N6I9_9STRA</name>
<protein>
    <submittedName>
        <fullName evidence="2">Uncharacterized protein</fullName>
    </submittedName>
</protein>
<feature type="region of interest" description="Disordered" evidence="1">
    <location>
        <begin position="363"/>
        <end position="426"/>
    </location>
</feature>
<reference evidence="2 3" key="1">
    <citation type="submission" date="2024-10" db="EMBL/GenBank/DDBJ databases">
        <title>Updated reference genomes for cyclostephanoid diatoms.</title>
        <authorList>
            <person name="Roberts W.R."/>
            <person name="Alverson A.J."/>
        </authorList>
    </citation>
    <scope>NUCLEOTIDE SEQUENCE [LARGE SCALE GENOMIC DNA]</scope>
    <source>
        <strain evidence="2 3">AJA232-27</strain>
    </source>
</reference>